<reference evidence="2 3" key="1">
    <citation type="submission" date="2018-04" db="EMBL/GenBank/DDBJ databases">
        <title>The genome of golden apple snail Pomacea canaliculata provides insight into stress tolerance and invasive adaptation.</title>
        <authorList>
            <person name="Liu C."/>
            <person name="Liu B."/>
            <person name="Ren Y."/>
            <person name="Zhang Y."/>
            <person name="Wang H."/>
            <person name="Li S."/>
            <person name="Jiang F."/>
            <person name="Yin L."/>
            <person name="Zhang G."/>
            <person name="Qian W."/>
            <person name="Fan W."/>
        </authorList>
    </citation>
    <scope>NUCLEOTIDE SEQUENCE [LARGE SCALE GENOMIC DNA]</scope>
    <source>
        <strain evidence="2">SZHN2017</strain>
        <tissue evidence="2">Muscle</tissue>
    </source>
</reference>
<feature type="signal peptide" evidence="1">
    <location>
        <begin position="1"/>
        <end position="16"/>
    </location>
</feature>
<comment type="caution">
    <text evidence="2">The sequence shown here is derived from an EMBL/GenBank/DDBJ whole genome shotgun (WGS) entry which is preliminary data.</text>
</comment>
<protein>
    <recommendedName>
        <fullName evidence="4">Fibrinogen C-terminal domain-containing protein</fullName>
    </recommendedName>
</protein>
<evidence type="ECO:0000256" key="1">
    <source>
        <dbReference type="SAM" id="SignalP"/>
    </source>
</evidence>
<dbReference type="AlphaFoldDB" id="A0A2T7PRC5"/>
<name>A0A2T7PRC5_POMCA</name>
<dbReference type="OrthoDB" id="6134084at2759"/>
<organism evidence="2 3">
    <name type="scientific">Pomacea canaliculata</name>
    <name type="common">Golden apple snail</name>
    <dbReference type="NCBI Taxonomy" id="400727"/>
    <lineage>
        <taxon>Eukaryota</taxon>
        <taxon>Metazoa</taxon>
        <taxon>Spiralia</taxon>
        <taxon>Lophotrochozoa</taxon>
        <taxon>Mollusca</taxon>
        <taxon>Gastropoda</taxon>
        <taxon>Caenogastropoda</taxon>
        <taxon>Architaenioglossa</taxon>
        <taxon>Ampullarioidea</taxon>
        <taxon>Ampullariidae</taxon>
        <taxon>Pomacea</taxon>
    </lineage>
</organism>
<evidence type="ECO:0008006" key="4">
    <source>
        <dbReference type="Google" id="ProtNLM"/>
    </source>
</evidence>
<evidence type="ECO:0000313" key="3">
    <source>
        <dbReference type="Proteomes" id="UP000245119"/>
    </source>
</evidence>
<keyword evidence="3" id="KW-1185">Reference proteome</keyword>
<dbReference type="EMBL" id="PZQS01000002">
    <property type="protein sequence ID" value="PVD35968.1"/>
    <property type="molecule type" value="Genomic_DNA"/>
</dbReference>
<accession>A0A2T7PRC5</accession>
<evidence type="ECO:0000313" key="2">
    <source>
        <dbReference type="EMBL" id="PVD35968.1"/>
    </source>
</evidence>
<keyword evidence="1" id="KW-0732">Signal</keyword>
<proteinExistence type="predicted"/>
<feature type="chain" id="PRO_5015773715" description="Fibrinogen C-terminal domain-containing protein" evidence="1">
    <location>
        <begin position="17"/>
        <end position="240"/>
    </location>
</feature>
<sequence>MLRFVATVLLFSAVTCQDDLVLRLTNQLNDLRAQLDAIKERCSDLDPLGGMVEEDGYFLAFKLFAGNGRDAFGSYGSLDENNDVVFQRYVTPSSCRHTGACGHNFRGDFLFYWDELLVDTVKVNIHKNGEVVHYAVFNGTGSTYLNWFNQTKLLESSWLDLKTSSTNFFSIYGNSKLRRQFYISSNSTDCGSDAGWLVIKNSKEKCSWGKLPKTAKYPVIFYANPNHAVKFSSGGEDLTE</sequence>
<dbReference type="Proteomes" id="UP000245119">
    <property type="component" value="Linkage Group LG2"/>
</dbReference>
<gene>
    <name evidence="2" type="ORF">C0Q70_02937</name>
</gene>